<keyword evidence="6" id="KW-1185">Reference proteome</keyword>
<feature type="chain" id="PRO_5039221809" evidence="3">
    <location>
        <begin position="30"/>
        <end position="1938"/>
    </location>
</feature>
<dbReference type="SMART" id="SM00642">
    <property type="entry name" value="Aamy"/>
    <property type="match status" value="1"/>
</dbReference>
<dbReference type="GO" id="GO:0005975">
    <property type="term" value="P:carbohydrate metabolic process"/>
    <property type="evidence" value="ECO:0007669"/>
    <property type="project" value="InterPro"/>
</dbReference>
<dbReference type="Gene3D" id="2.60.40.10">
    <property type="entry name" value="Immunoglobulins"/>
    <property type="match status" value="4"/>
</dbReference>
<comment type="similarity">
    <text evidence="1">Belongs to the glycosyl hydrolase 13 family.</text>
</comment>
<protein>
    <submittedName>
        <fullName evidence="5">Alpha-1,6-glucosidase, pullulanase-type</fullName>
    </submittedName>
</protein>
<dbReference type="InterPro" id="IPR040671">
    <property type="entry name" value="Pullulanase_N2"/>
</dbReference>
<dbReference type="OrthoDB" id="9805159at2"/>
<dbReference type="PANTHER" id="PTHR43002">
    <property type="entry name" value="GLYCOGEN DEBRANCHING ENZYME"/>
    <property type="match status" value="1"/>
</dbReference>
<dbReference type="InterPro" id="IPR024561">
    <property type="entry name" value="Pullul_strch_C"/>
</dbReference>
<dbReference type="EMBL" id="CAJC01000161">
    <property type="protein sequence ID" value="CCI53863.1"/>
    <property type="molecule type" value="Genomic_DNA"/>
</dbReference>
<dbReference type="Pfam" id="PF00128">
    <property type="entry name" value="Alpha-amylase"/>
    <property type="match status" value="1"/>
</dbReference>
<dbReference type="InterPro" id="IPR013783">
    <property type="entry name" value="Ig-like_fold"/>
</dbReference>
<dbReference type="InterPro" id="IPR006047">
    <property type="entry name" value="GH13_cat_dom"/>
</dbReference>
<dbReference type="CDD" id="cd12962">
    <property type="entry name" value="X25_BaPul_like"/>
    <property type="match status" value="3"/>
</dbReference>
<sequence length="1938" mass="206610">MHFRRSTAVIAAFFLAVVGYLPSVATAQAAARTATLVGSLQSELGCDRDWNPECTATDLTQVGTSSTYEKTFTVPAGSWELKVAINHSWDEGYGAAGGGNIPLVLEGPAQLTVAYDDETHKVGLTPVIAGGVSAADKKGPLDSLRAGLTKERFYFLMADRFANGSAANDTGGLTGDRLATGLDKTDTGFYHGGDLRGVIGKLDYIKGLGTTAIWLTPSFKNRPVQGSGANASAGYHGYWITDFTQIDPHLGTNAEMKELITKAHAKGMKVFFDIITNHTADVIDYANGGDYHYVSKASSPYRDASGTAFDDRDYAGGTTFPTLDPATSFPYQPVFRTPADASVKVPAWLNDRTLYHNRGDSTFAGESSEYGDFVGLDDLFTERPEVVKGMGEIYKTWVDLGIDGFRIDTVKHVNLKFWEQFAPAILGHAAAIGNPDFFMFGEIFDSNPKFVSQYTTTGKLPAALDFSFQEAAIDFAGGSATTRLRDMFAGDDYFTDGDSNIYESPTFLGNHDRGRAAWMIQSKGFAGTELLNRVKLANSLMYLTRGQPIVYYGDEQGLIGSGGDKDAREDLFATKVAQYAEEANLTGPSGSRNRYSTTAPLYVQLRKLAALRQANPALADGAQIHRYASNDPGIYAFSRIRQGQNLEYLVVANNATTAKTASFNVTARNAGFTPLLGGTEVRANASARVTVTVPALSVRVFKAKAKLPARTSAPAVYLTSPAPGGVVSGRAQISAAVTQSAFAQATFRVRPVGTTAWQTIGTDDAQPYSVYHDVSAMAPGTMLEYRVVLKDSSGNFSAKSSYAVVGAPGAKMAKPGTSTRSDRRGPSAIASVNAVGPVTQPDAVAVAGSLDSELGCTGENDGDWQPYCDQAQMTLDPSDQIWKLTVTIPAGEYEYKAALNKSWTENYGLGGALGGANVKVTTDGNPVTFFYDHSTHWITSDANGPIITAPGSMQSELGCPGDWQPDCMNPWLQDPDGDGTYTWRSDQLPVGNYEFKVAHGLNWDENYGVGGAPGGANVPFSVSKAGVVVTITYVLATHQITVTTSSSGPAPDLKAAKAFWVTPTLLAWPADAIPDGANPALLKWRLHYAPNAGMSIDAEDLPGSKSLPLRYDSAGLPASVTSSYPELRGYLALRLNSVAAQQAPTILRGQVAVALYDNVGALLDATGVQTAHVLDSLYAASATTRSYGATFAGTGGPTYRVWAPTAKKVTLLTWSASAPGDAPISTAKRTAMIRATDGSWSVKAGAKNARYLYEVVVYARSTGKIETVRVTDPYSVALTLNSTRSVAVNLKDPTFRPTLWTTTKQPGLARFADTSIYELHVRDFSISDTSVPAEQRGSYLAFAGNGKGMQHLKALRGAGLNTIHLLPTFDIASIQEDPAKQSTPQCDLSSMAPDSEQQQACIDAIRGNDAFNWGYDPWHWMAPEGSYASTPTAADGGKRVAEFRTMVGGLHRAGLRVVLDQVFNHTPTSGLADTSVLDKVVPDYYQRLNATGAVETSTCCQNIATEHLMAQKAMVDAVVMWARDYKIDGFRFDLMGHHSRANLLAVRAALNKLTVTNSGVNGKKVYLYGEGWNFGEVAGNALFYQATQGQLGGTHIGTFSDRLRDAVRGGGPFDEDPRKQGFGSGEFTDPNGAPINDAAATTLKHDTDLVQLGLAANLKSFTFRLNSTGEVARGDQVDYNGSPAGYATNPDEVITYVDAHDNETLFDSLTFKLPVATSMADRVRMNTLSLATTVLAQTPSFWHAGTDLLRSKSLDRNSYDSGDWFNRLDWTGADNGFGHGLPLQGDNGAKWSYMRPLLANTSLKPSAGDVAQASAMAQDLLRVRYSSRLFRLGSAAAINAKVSFPVSGTADAQPGVIVMRIDDTVGADLDPSLAGALIVFNASPTTISQKVPGLSGVSLSLSPVQAGGADPVVKTATWTASTGTAGVPGRTVAVFLQK</sequence>
<dbReference type="NCBIfam" id="TIGR02103">
    <property type="entry name" value="pullul_strch"/>
    <property type="match status" value="1"/>
</dbReference>
<dbReference type="Pfam" id="PF02922">
    <property type="entry name" value="CBM_48"/>
    <property type="match status" value="1"/>
</dbReference>
<dbReference type="SUPFAM" id="SSF81296">
    <property type="entry name" value="E set domains"/>
    <property type="match status" value="2"/>
</dbReference>
<gene>
    <name evidence="5" type="ORF">BN13_50032</name>
</gene>
<dbReference type="InterPro" id="IPR013780">
    <property type="entry name" value="Glyco_hydro_b"/>
</dbReference>
<keyword evidence="3" id="KW-0732">Signal</keyword>
<evidence type="ECO:0000256" key="2">
    <source>
        <dbReference type="SAM" id="MobiDB-lite"/>
    </source>
</evidence>
<dbReference type="STRING" id="1193518.BN13_50032"/>
<evidence type="ECO:0000256" key="3">
    <source>
        <dbReference type="SAM" id="SignalP"/>
    </source>
</evidence>
<feature type="region of interest" description="Disordered" evidence="2">
    <location>
        <begin position="1612"/>
        <end position="1634"/>
    </location>
</feature>
<evidence type="ECO:0000313" key="5">
    <source>
        <dbReference type="EMBL" id="CCI53863.1"/>
    </source>
</evidence>
<dbReference type="Pfam" id="PF17967">
    <property type="entry name" value="Pullulanase_N2"/>
    <property type="match status" value="1"/>
</dbReference>
<dbReference type="InterPro" id="IPR017853">
    <property type="entry name" value="GH"/>
</dbReference>
<name>A0A077MFF8_9MICO</name>
<feature type="signal peptide" evidence="3">
    <location>
        <begin position="1"/>
        <end position="29"/>
    </location>
</feature>
<dbReference type="InterPro" id="IPR004193">
    <property type="entry name" value="Glyco_hydro_13_N"/>
</dbReference>
<evidence type="ECO:0000313" key="6">
    <source>
        <dbReference type="Proteomes" id="UP000035720"/>
    </source>
</evidence>
<dbReference type="Proteomes" id="UP000035720">
    <property type="component" value="Unassembled WGS sequence"/>
</dbReference>
<feature type="domain" description="Glycosyl hydrolase family 13 catalytic" evidence="4">
    <location>
        <begin position="155"/>
        <end position="612"/>
    </location>
</feature>
<dbReference type="GO" id="GO:0051060">
    <property type="term" value="F:pullulanase activity"/>
    <property type="evidence" value="ECO:0007669"/>
    <property type="project" value="InterPro"/>
</dbReference>
<proteinExistence type="inferred from homology"/>
<dbReference type="SUPFAM" id="SSF51011">
    <property type="entry name" value="Glycosyl hydrolase domain"/>
    <property type="match status" value="2"/>
</dbReference>
<evidence type="ECO:0000256" key="1">
    <source>
        <dbReference type="ARBA" id="ARBA00008061"/>
    </source>
</evidence>
<dbReference type="Gene3D" id="2.60.40.1180">
    <property type="entry name" value="Golgi alpha-mannosidase II"/>
    <property type="match status" value="2"/>
</dbReference>
<dbReference type="Gene3D" id="3.20.20.80">
    <property type="entry name" value="Glycosidases"/>
    <property type="match status" value="2"/>
</dbReference>
<dbReference type="InterPro" id="IPR011839">
    <property type="entry name" value="Pullul_strch"/>
</dbReference>
<reference evidence="5 6" key="1">
    <citation type="journal article" date="2013" name="ISME J.">
        <title>A metabolic model for members of the genus Tetrasphaera involved in enhanced biological phosphorus removal.</title>
        <authorList>
            <person name="Kristiansen R."/>
            <person name="Nguyen H.T.T."/>
            <person name="Saunders A.M."/>
            <person name="Nielsen J.L."/>
            <person name="Wimmer R."/>
            <person name="Le V.Q."/>
            <person name="McIlroy S.J."/>
            <person name="Petrovski S."/>
            <person name="Seviour R.J."/>
            <person name="Calteau A."/>
            <person name="Nielsen K.L."/>
            <person name="Nielsen P.H."/>
        </authorList>
    </citation>
    <scope>NUCLEOTIDE SEQUENCE [LARGE SCALE GENOMIC DNA]</scope>
    <source>
        <strain evidence="5 6">Ben 74</strain>
    </source>
</reference>
<dbReference type="InterPro" id="IPR054409">
    <property type="entry name" value="X25_BaPul-like"/>
</dbReference>
<dbReference type="Pfam" id="PF11852">
    <property type="entry name" value="Pullul_strch_C"/>
    <property type="match status" value="1"/>
</dbReference>
<dbReference type="Pfam" id="PF22058">
    <property type="entry name" value="X25_BaPul_like"/>
    <property type="match status" value="3"/>
</dbReference>
<dbReference type="RefSeq" id="WP_048543917.1">
    <property type="nucleotide sequence ID" value="NZ_HF571038.1"/>
</dbReference>
<comment type="caution">
    <text evidence="5">The sequence shown here is derived from an EMBL/GenBank/DDBJ whole genome shotgun (WGS) entry which is preliminary data.</text>
</comment>
<dbReference type="SUPFAM" id="SSF51445">
    <property type="entry name" value="(Trans)glycosidases"/>
    <property type="match status" value="2"/>
</dbReference>
<dbReference type="InterPro" id="IPR014756">
    <property type="entry name" value="Ig_E-set"/>
</dbReference>
<accession>A0A077MFF8</accession>
<evidence type="ECO:0000259" key="4">
    <source>
        <dbReference type="SMART" id="SM00642"/>
    </source>
</evidence>
<dbReference type="CDD" id="cd11341">
    <property type="entry name" value="AmyAc_Pullulanase_LD-like"/>
    <property type="match status" value="1"/>
</dbReference>
<dbReference type="Gene3D" id="2.60.40.1130">
    <property type="entry name" value="Rab geranylgeranyltransferase alpha-subunit, insert domain"/>
    <property type="match status" value="1"/>
</dbReference>
<dbReference type="CDD" id="cd11339">
    <property type="entry name" value="AmyAc_bac_CMD_like_2"/>
    <property type="match status" value="1"/>
</dbReference>
<dbReference type="CDD" id="cd02860">
    <property type="entry name" value="E_set_Pullulanase"/>
    <property type="match status" value="1"/>
</dbReference>
<organism evidence="5 6">
    <name type="scientific">Nostocoides jenkinsii Ben 74</name>
    <dbReference type="NCBI Taxonomy" id="1193518"/>
    <lineage>
        <taxon>Bacteria</taxon>
        <taxon>Bacillati</taxon>
        <taxon>Actinomycetota</taxon>
        <taxon>Actinomycetes</taxon>
        <taxon>Micrococcales</taxon>
        <taxon>Intrasporangiaceae</taxon>
        <taxon>Nostocoides</taxon>
    </lineage>
</organism>